<dbReference type="Pfam" id="PF00582">
    <property type="entry name" value="Usp"/>
    <property type="match status" value="1"/>
</dbReference>
<dbReference type="CDD" id="cd00293">
    <property type="entry name" value="USP-like"/>
    <property type="match status" value="1"/>
</dbReference>
<accession>B6XIA3</accession>
<dbReference type="PIRSF" id="PIRSF006276">
    <property type="entry name" value="UspA"/>
    <property type="match status" value="1"/>
</dbReference>
<dbReference type="GO" id="GO:0005737">
    <property type="term" value="C:cytoplasm"/>
    <property type="evidence" value="ECO:0007669"/>
    <property type="project" value="UniProtKB-SubCell"/>
</dbReference>
<organism evidence="4 5">
    <name type="scientific">Providencia alcalifaciens DSM 30120</name>
    <dbReference type="NCBI Taxonomy" id="520999"/>
    <lineage>
        <taxon>Bacteria</taxon>
        <taxon>Pseudomonadati</taxon>
        <taxon>Pseudomonadota</taxon>
        <taxon>Gammaproteobacteria</taxon>
        <taxon>Enterobacterales</taxon>
        <taxon>Morganellaceae</taxon>
        <taxon>Providencia</taxon>
    </lineage>
</organism>
<dbReference type="Gene3D" id="3.40.50.620">
    <property type="entry name" value="HUPs"/>
    <property type="match status" value="1"/>
</dbReference>
<dbReference type="PRINTS" id="PR01438">
    <property type="entry name" value="UNVRSLSTRESS"/>
</dbReference>
<dbReference type="InterPro" id="IPR006015">
    <property type="entry name" value="Universal_stress_UspA"/>
</dbReference>
<dbReference type="PANTHER" id="PTHR46268">
    <property type="entry name" value="STRESS RESPONSE PROTEIN NHAX"/>
    <property type="match status" value="1"/>
</dbReference>
<dbReference type="InterPro" id="IPR014729">
    <property type="entry name" value="Rossmann-like_a/b/a_fold"/>
</dbReference>
<evidence type="ECO:0000256" key="2">
    <source>
        <dbReference type="PIRNR" id="PIRNR006276"/>
    </source>
</evidence>
<feature type="domain" description="UspA" evidence="3">
    <location>
        <begin position="11"/>
        <end position="159"/>
    </location>
</feature>
<protein>
    <recommendedName>
        <fullName evidence="2">Universal stress protein</fullName>
    </recommendedName>
</protein>
<dbReference type="Proteomes" id="UP000003729">
    <property type="component" value="Unassembled WGS sequence"/>
</dbReference>
<name>B6XIA3_9GAMM</name>
<comment type="subcellular location">
    <subcellularLocation>
        <location evidence="2">Cytoplasm</location>
    </subcellularLocation>
</comment>
<evidence type="ECO:0000256" key="1">
    <source>
        <dbReference type="ARBA" id="ARBA00008791"/>
    </source>
</evidence>
<sequence length="159" mass="17922">MRDTSLRGAYMYKTILVPVDISEDTLTEKALKQAIHLAKMDNAKIHLFHSVPDVSRFSMSYSYHYDLLSSFTKKAVERSEEQLVELVNRIVKEMDFPADRISYKVEFGSPREKVLDEAEKVQADLIVVGSRNPSISTHLLGSNASGIVSYAKISVLVVR</sequence>
<gene>
    <name evidence="4" type="ORF">PROVALCAL_03092</name>
</gene>
<dbReference type="SUPFAM" id="SSF52402">
    <property type="entry name" value="Adenine nucleotide alpha hydrolases-like"/>
    <property type="match status" value="1"/>
</dbReference>
<evidence type="ECO:0000259" key="3">
    <source>
        <dbReference type="Pfam" id="PF00582"/>
    </source>
</evidence>
<dbReference type="PANTHER" id="PTHR46268:SF6">
    <property type="entry name" value="UNIVERSAL STRESS PROTEIN UP12"/>
    <property type="match status" value="1"/>
</dbReference>
<dbReference type="EMBL" id="ABXW01000053">
    <property type="protein sequence ID" value="EEB45066.1"/>
    <property type="molecule type" value="Genomic_DNA"/>
</dbReference>
<dbReference type="eggNOG" id="COG0589">
    <property type="taxonomic scope" value="Bacteria"/>
</dbReference>
<reference evidence="4 5" key="1">
    <citation type="submission" date="2008-10" db="EMBL/GenBank/DDBJ databases">
        <title>Draft genome sequence of Providencia alcalifaciens (DSM 30120).</title>
        <authorList>
            <person name="Sudarsanam P."/>
            <person name="Ley R."/>
            <person name="Guruge J."/>
            <person name="Turnbaugh P.J."/>
            <person name="Mahowald M."/>
            <person name="Liep D."/>
            <person name="Gordon J."/>
        </authorList>
    </citation>
    <scope>NUCLEOTIDE SEQUENCE [LARGE SCALE GENOMIC DNA]</scope>
    <source>
        <strain evidence="4 5">DSM 30120</strain>
    </source>
</reference>
<comment type="similarity">
    <text evidence="1 2">Belongs to the universal stress protein A family.</text>
</comment>
<keyword evidence="2" id="KW-0963">Cytoplasm</keyword>
<dbReference type="InterPro" id="IPR006016">
    <property type="entry name" value="UspA"/>
</dbReference>
<evidence type="ECO:0000313" key="4">
    <source>
        <dbReference type="EMBL" id="EEB45066.1"/>
    </source>
</evidence>
<comment type="caution">
    <text evidence="4">The sequence shown here is derived from an EMBL/GenBank/DDBJ whole genome shotgun (WGS) entry which is preliminary data.</text>
</comment>
<proteinExistence type="inferred from homology"/>
<evidence type="ECO:0000313" key="5">
    <source>
        <dbReference type="Proteomes" id="UP000003729"/>
    </source>
</evidence>
<dbReference type="AlphaFoldDB" id="B6XIA3"/>
<reference evidence="4 5" key="2">
    <citation type="submission" date="2008-10" db="EMBL/GenBank/DDBJ databases">
        <authorList>
            <person name="Fulton L."/>
            <person name="Clifton S."/>
            <person name="Fulton B."/>
            <person name="Xu J."/>
            <person name="Minx P."/>
            <person name="Pepin K.H."/>
            <person name="Johnson M."/>
            <person name="Bhonagiri V."/>
            <person name="Nash W.E."/>
            <person name="Mardis E.R."/>
            <person name="Wilson R.K."/>
        </authorList>
    </citation>
    <scope>NUCLEOTIDE SEQUENCE [LARGE SCALE GENOMIC DNA]</scope>
    <source>
        <strain evidence="4 5">DSM 30120</strain>
    </source>
</reference>